<dbReference type="Gene3D" id="3.30.360.10">
    <property type="entry name" value="Dihydrodipicolinate Reductase, domain 2"/>
    <property type="match status" value="1"/>
</dbReference>
<evidence type="ECO:0000256" key="5">
    <source>
        <dbReference type="ARBA" id="ARBA00023002"/>
    </source>
</evidence>
<dbReference type="Proteomes" id="UP000295573">
    <property type="component" value="Unassembled WGS sequence"/>
</dbReference>
<accession>A0A4R2IN96</accession>
<evidence type="ECO:0000256" key="2">
    <source>
        <dbReference type="ARBA" id="ARBA00022571"/>
    </source>
</evidence>
<protein>
    <recommendedName>
        <fullName evidence="7">N-acetyl-gamma-glutamyl-phosphate reductase</fullName>
        <shortName evidence="7">AGPR</shortName>
        <ecNumber evidence="7">1.2.1.38</ecNumber>
    </recommendedName>
    <alternativeName>
        <fullName evidence="7">N-acetyl-glutamate semialdehyde dehydrogenase</fullName>
        <shortName evidence="7">NAGSA dehydrogenase</shortName>
    </alternativeName>
</protein>
<keyword evidence="2 7" id="KW-0055">Arginine biosynthesis</keyword>
<dbReference type="PANTHER" id="PTHR32338">
    <property type="entry name" value="N-ACETYL-GAMMA-GLUTAMYL-PHOSPHATE REDUCTASE, CHLOROPLASTIC-RELATED-RELATED"/>
    <property type="match status" value="1"/>
</dbReference>
<dbReference type="CDD" id="cd23934">
    <property type="entry name" value="AGPR_1_C"/>
    <property type="match status" value="1"/>
</dbReference>
<comment type="function">
    <text evidence="7">Catalyzes the NADPH-dependent reduction of N-acetyl-5-glutamyl phosphate to yield N-acetyl-L-glutamate 5-semialdehyde.</text>
</comment>
<evidence type="ECO:0000256" key="1">
    <source>
        <dbReference type="ARBA" id="ARBA00004862"/>
    </source>
</evidence>
<dbReference type="CDD" id="cd24148">
    <property type="entry name" value="AGPR_1_actinobacAGPR_like"/>
    <property type="match status" value="1"/>
</dbReference>
<sequence length="402" mass="41528">MTWLTSLVAVFCVAVHSGQLGVWQGSGHQWFYVSGSGTGPLVDWLDIFPVHGILIHMSVKVAVAGASGYAGGELLRLLSGHPEVEIGALTAGGNAGTALGAHHPHLVPLAGRTLVETTAESLAGHDVVFLALPHGQSAEISVQLGALDNTVTVIDCGADFRLTEAEAWVEFYGGEYAGSWPYGLPELPGQRDKLRGANRVAVPGCYPTVSTLALLPAVKNGLVDPGQLVVVAVSGTSGAGKAPKPHLLGAEVMGSATAYGVGGVHRHTPEIEQNLSPYADQPVNVSFTPVLVPMSRGILATCSAPVADGTDLATLRKAYEDAYSNEPFVHVLPEGQWPQTQATLGANTVQLQLALDQRTGRAVIVAAMDNLTKGTAGGAVQCMNLATGLDETLALPLVGVAP</sequence>
<dbReference type="SMART" id="SM00859">
    <property type="entry name" value="Semialdhyde_dh"/>
    <property type="match status" value="1"/>
</dbReference>
<dbReference type="GO" id="GO:0051287">
    <property type="term" value="F:NAD binding"/>
    <property type="evidence" value="ECO:0007669"/>
    <property type="project" value="InterPro"/>
</dbReference>
<dbReference type="GO" id="GO:0006526">
    <property type="term" value="P:L-arginine biosynthetic process"/>
    <property type="evidence" value="ECO:0007669"/>
    <property type="project" value="UniProtKB-UniRule"/>
</dbReference>
<dbReference type="Gene3D" id="3.40.50.720">
    <property type="entry name" value="NAD(P)-binding Rossmann-like Domain"/>
    <property type="match status" value="1"/>
</dbReference>
<evidence type="ECO:0000256" key="6">
    <source>
        <dbReference type="ARBA" id="ARBA00050557"/>
    </source>
</evidence>
<dbReference type="InterPro" id="IPR036291">
    <property type="entry name" value="NAD(P)-bd_dom_sf"/>
</dbReference>
<dbReference type="GO" id="GO:0003942">
    <property type="term" value="F:N-acetyl-gamma-glutamyl-phosphate reductase activity"/>
    <property type="evidence" value="ECO:0007669"/>
    <property type="project" value="UniProtKB-UniRule"/>
</dbReference>
<gene>
    <name evidence="7" type="primary">argC</name>
    <name evidence="10" type="ORF">EV646_108430</name>
</gene>
<comment type="similarity">
    <text evidence="7">Belongs to the NAGSA dehydrogenase family. Type 1 subfamily.</text>
</comment>
<evidence type="ECO:0000256" key="3">
    <source>
        <dbReference type="ARBA" id="ARBA00022605"/>
    </source>
</evidence>
<dbReference type="InterPro" id="IPR000706">
    <property type="entry name" value="AGPR_type-1"/>
</dbReference>
<dbReference type="EMBL" id="SLWR01000008">
    <property type="protein sequence ID" value="TCO45806.1"/>
    <property type="molecule type" value="Genomic_DNA"/>
</dbReference>
<dbReference type="NCBIfam" id="TIGR01850">
    <property type="entry name" value="argC"/>
    <property type="match status" value="1"/>
</dbReference>
<comment type="catalytic activity">
    <reaction evidence="6 7">
        <text>N-acetyl-L-glutamate 5-semialdehyde + phosphate + NADP(+) = N-acetyl-L-glutamyl 5-phosphate + NADPH + H(+)</text>
        <dbReference type="Rhea" id="RHEA:21588"/>
        <dbReference type="ChEBI" id="CHEBI:15378"/>
        <dbReference type="ChEBI" id="CHEBI:29123"/>
        <dbReference type="ChEBI" id="CHEBI:43474"/>
        <dbReference type="ChEBI" id="CHEBI:57783"/>
        <dbReference type="ChEBI" id="CHEBI:57936"/>
        <dbReference type="ChEBI" id="CHEBI:58349"/>
        <dbReference type="EC" id="1.2.1.38"/>
    </reaction>
</comment>
<dbReference type="PROSITE" id="PS01224">
    <property type="entry name" value="ARGC"/>
    <property type="match status" value="1"/>
</dbReference>
<evidence type="ECO:0000256" key="7">
    <source>
        <dbReference type="HAMAP-Rule" id="MF_00150"/>
    </source>
</evidence>
<dbReference type="SUPFAM" id="SSF55347">
    <property type="entry name" value="Glyceraldehyde-3-phosphate dehydrogenase-like, C-terminal domain"/>
    <property type="match status" value="1"/>
</dbReference>
<dbReference type="FunFam" id="3.30.360.10:FF:000014">
    <property type="entry name" value="N-acetyl-gamma-glutamyl-phosphate reductase"/>
    <property type="match status" value="1"/>
</dbReference>
<keyword evidence="3 7" id="KW-0028">Amino-acid biosynthesis</keyword>
<organism evidence="10 11">
    <name type="scientific">Kribbella antiqua</name>
    <dbReference type="NCBI Taxonomy" id="2512217"/>
    <lineage>
        <taxon>Bacteria</taxon>
        <taxon>Bacillati</taxon>
        <taxon>Actinomycetota</taxon>
        <taxon>Actinomycetes</taxon>
        <taxon>Propionibacteriales</taxon>
        <taxon>Kribbellaceae</taxon>
        <taxon>Kribbella</taxon>
    </lineage>
</organism>
<dbReference type="Pfam" id="PF22698">
    <property type="entry name" value="Semialdhyde_dhC_1"/>
    <property type="match status" value="1"/>
</dbReference>
<keyword evidence="7" id="KW-0963">Cytoplasm</keyword>
<evidence type="ECO:0000259" key="9">
    <source>
        <dbReference type="SMART" id="SM00859"/>
    </source>
</evidence>
<comment type="pathway">
    <text evidence="1 7">Amino-acid biosynthesis; L-arginine biosynthesis; N(2)-acetyl-L-ornithine from L-glutamate: step 3/4.</text>
</comment>
<dbReference type="GO" id="GO:0070401">
    <property type="term" value="F:NADP+ binding"/>
    <property type="evidence" value="ECO:0007669"/>
    <property type="project" value="InterPro"/>
</dbReference>
<evidence type="ECO:0000313" key="11">
    <source>
        <dbReference type="Proteomes" id="UP000295573"/>
    </source>
</evidence>
<dbReference type="PANTHER" id="PTHR32338:SF10">
    <property type="entry name" value="N-ACETYL-GAMMA-GLUTAMYL-PHOSPHATE REDUCTASE, CHLOROPLASTIC-RELATED"/>
    <property type="match status" value="1"/>
</dbReference>
<dbReference type="InterPro" id="IPR023013">
    <property type="entry name" value="AGPR_AS"/>
</dbReference>
<reference evidence="10 11" key="1">
    <citation type="journal article" date="2015" name="Stand. Genomic Sci.">
        <title>Genomic Encyclopedia of Bacterial and Archaeal Type Strains, Phase III: the genomes of soil and plant-associated and newly described type strains.</title>
        <authorList>
            <person name="Whitman W.B."/>
            <person name="Woyke T."/>
            <person name="Klenk H.P."/>
            <person name="Zhou Y."/>
            <person name="Lilburn T.G."/>
            <person name="Beck B.J."/>
            <person name="De Vos P."/>
            <person name="Vandamme P."/>
            <person name="Eisen J.A."/>
            <person name="Garrity G."/>
            <person name="Hugenholtz P."/>
            <person name="Kyrpides N.C."/>
        </authorList>
    </citation>
    <scope>NUCLEOTIDE SEQUENCE [LARGE SCALE GENOMIC DNA]</scope>
    <source>
        <strain evidence="10 11">VKM Ac-2541</strain>
    </source>
</reference>
<name>A0A4R2IN96_9ACTN</name>
<dbReference type="InterPro" id="IPR058924">
    <property type="entry name" value="AGPR_dimerisation_dom"/>
</dbReference>
<dbReference type="HAMAP" id="MF_00150">
    <property type="entry name" value="ArgC_type1"/>
    <property type="match status" value="1"/>
</dbReference>
<keyword evidence="5 7" id="KW-0560">Oxidoreductase</keyword>
<feature type="domain" description="Semialdehyde dehydrogenase NAD-binding" evidence="9">
    <location>
        <begin position="60"/>
        <end position="195"/>
    </location>
</feature>
<dbReference type="GO" id="GO:0005737">
    <property type="term" value="C:cytoplasm"/>
    <property type="evidence" value="ECO:0007669"/>
    <property type="project" value="UniProtKB-SubCell"/>
</dbReference>
<evidence type="ECO:0000256" key="4">
    <source>
        <dbReference type="ARBA" id="ARBA00022857"/>
    </source>
</evidence>
<dbReference type="InterPro" id="IPR000534">
    <property type="entry name" value="Semialdehyde_DH_NAD-bd"/>
</dbReference>
<proteinExistence type="inferred from homology"/>
<keyword evidence="11" id="KW-1185">Reference proteome</keyword>
<dbReference type="Pfam" id="PF01118">
    <property type="entry name" value="Semialdhyde_dh"/>
    <property type="match status" value="1"/>
</dbReference>
<comment type="caution">
    <text evidence="10">The sequence shown here is derived from an EMBL/GenBank/DDBJ whole genome shotgun (WGS) entry which is preliminary data.</text>
</comment>
<dbReference type="AlphaFoldDB" id="A0A4R2IN96"/>
<dbReference type="UniPathway" id="UPA00068">
    <property type="reaction ID" value="UER00108"/>
</dbReference>
<evidence type="ECO:0000313" key="10">
    <source>
        <dbReference type="EMBL" id="TCO45806.1"/>
    </source>
</evidence>
<evidence type="ECO:0000256" key="8">
    <source>
        <dbReference type="PROSITE-ProRule" id="PRU10010"/>
    </source>
</evidence>
<dbReference type="InterPro" id="IPR050085">
    <property type="entry name" value="AGPR"/>
</dbReference>
<comment type="subcellular location">
    <subcellularLocation>
        <location evidence="7">Cytoplasm</location>
    </subcellularLocation>
</comment>
<feature type="active site" evidence="7 8">
    <location>
        <position position="205"/>
    </location>
</feature>
<keyword evidence="4 7" id="KW-0521">NADP</keyword>
<dbReference type="EC" id="1.2.1.38" evidence="7"/>
<dbReference type="SUPFAM" id="SSF51735">
    <property type="entry name" value="NAD(P)-binding Rossmann-fold domains"/>
    <property type="match status" value="1"/>
</dbReference>